<sequence length="41" mass="5136">MHFWRHLPMFMYLLKFFFSYPISIPHAAKRSTIFTHFCRTK</sequence>
<dbReference type="AlphaFoldDB" id="A0A4U6UYL6"/>
<keyword evidence="3" id="KW-1185">Reference proteome</keyword>
<keyword evidence="1" id="KW-0732">Signal</keyword>
<evidence type="ECO:0000256" key="1">
    <source>
        <dbReference type="SAM" id="SignalP"/>
    </source>
</evidence>
<reference evidence="2" key="1">
    <citation type="submission" date="2019-03" db="EMBL/GenBank/DDBJ databases">
        <title>WGS assembly of Setaria viridis.</title>
        <authorList>
            <person name="Huang P."/>
            <person name="Jenkins J."/>
            <person name="Grimwood J."/>
            <person name="Barry K."/>
            <person name="Healey A."/>
            <person name="Mamidi S."/>
            <person name="Sreedasyam A."/>
            <person name="Shu S."/>
            <person name="Feldman M."/>
            <person name="Wu J."/>
            <person name="Yu Y."/>
            <person name="Chen C."/>
            <person name="Johnson J."/>
            <person name="Rokhsar D."/>
            <person name="Baxter I."/>
            <person name="Schmutz J."/>
            <person name="Brutnell T."/>
            <person name="Kellogg E."/>
        </authorList>
    </citation>
    <scope>NUCLEOTIDE SEQUENCE [LARGE SCALE GENOMIC DNA]</scope>
</reference>
<dbReference type="Gramene" id="TKW21788">
    <property type="protein sequence ID" value="TKW21788"/>
    <property type="gene ID" value="SEVIR_4G144101v2"/>
</dbReference>
<evidence type="ECO:0000313" key="2">
    <source>
        <dbReference type="EMBL" id="TKW21788.1"/>
    </source>
</evidence>
<gene>
    <name evidence="2" type="ORF">SEVIR_4G144101v2</name>
</gene>
<feature type="signal peptide" evidence="1">
    <location>
        <begin position="1"/>
        <end position="19"/>
    </location>
</feature>
<protein>
    <submittedName>
        <fullName evidence="2">Uncharacterized protein</fullName>
    </submittedName>
</protein>
<dbReference type="EMBL" id="CM016555">
    <property type="protein sequence ID" value="TKW21788.1"/>
    <property type="molecule type" value="Genomic_DNA"/>
</dbReference>
<proteinExistence type="predicted"/>
<accession>A0A4U6UYL6</accession>
<evidence type="ECO:0000313" key="3">
    <source>
        <dbReference type="Proteomes" id="UP000298652"/>
    </source>
</evidence>
<organism evidence="2 3">
    <name type="scientific">Setaria viridis</name>
    <name type="common">Green bristlegrass</name>
    <name type="synonym">Setaria italica subsp. viridis</name>
    <dbReference type="NCBI Taxonomy" id="4556"/>
    <lineage>
        <taxon>Eukaryota</taxon>
        <taxon>Viridiplantae</taxon>
        <taxon>Streptophyta</taxon>
        <taxon>Embryophyta</taxon>
        <taxon>Tracheophyta</taxon>
        <taxon>Spermatophyta</taxon>
        <taxon>Magnoliopsida</taxon>
        <taxon>Liliopsida</taxon>
        <taxon>Poales</taxon>
        <taxon>Poaceae</taxon>
        <taxon>PACMAD clade</taxon>
        <taxon>Panicoideae</taxon>
        <taxon>Panicodae</taxon>
        <taxon>Paniceae</taxon>
        <taxon>Cenchrinae</taxon>
        <taxon>Setaria</taxon>
    </lineage>
</organism>
<dbReference type="Proteomes" id="UP000298652">
    <property type="component" value="Chromosome 4"/>
</dbReference>
<name>A0A4U6UYL6_SETVI</name>
<feature type="chain" id="PRO_5020191937" evidence="1">
    <location>
        <begin position="20"/>
        <end position="41"/>
    </location>
</feature>